<gene>
    <name evidence="2" type="ORF">WDJ50_15850</name>
</gene>
<protein>
    <submittedName>
        <fullName evidence="2">Uncharacterized protein</fullName>
    </submittedName>
</protein>
<proteinExistence type="predicted"/>
<feature type="region of interest" description="Disordered" evidence="1">
    <location>
        <begin position="1"/>
        <end position="20"/>
    </location>
</feature>
<accession>A0AAU6Q7Z2</accession>
<dbReference type="AlphaFoldDB" id="A0AAU6Q7Z2"/>
<name>A0AAU6Q7Z2_9DEIO</name>
<feature type="region of interest" description="Disordered" evidence="1">
    <location>
        <begin position="68"/>
        <end position="87"/>
    </location>
</feature>
<evidence type="ECO:0000313" key="2">
    <source>
        <dbReference type="EMBL" id="WYF46522.1"/>
    </source>
</evidence>
<dbReference type="EMBL" id="CP149783">
    <property type="protein sequence ID" value="WYF46522.1"/>
    <property type="molecule type" value="Genomic_DNA"/>
</dbReference>
<dbReference type="RefSeq" id="WP_339097983.1">
    <property type="nucleotide sequence ID" value="NZ_CP149783.1"/>
</dbReference>
<reference evidence="2" key="1">
    <citation type="submission" date="2024-03" db="EMBL/GenBank/DDBJ databases">
        <title>Deinococcus weizhi sp. nov., isolated from human skin.</title>
        <authorList>
            <person name="Wei Z."/>
            <person name="Tian F."/>
            <person name="Yang C."/>
            <person name="Xin L.T."/>
            <person name="Wen Z.J."/>
            <person name="Lan K.C."/>
            <person name="Yu L."/>
            <person name="Zhe W."/>
            <person name="Dan F.D."/>
            <person name="Jun W."/>
            <person name="Rui Z."/>
            <person name="Yong X.J."/>
            <person name="Ting Y."/>
            <person name="Wei X."/>
            <person name="Xu Z.G."/>
            <person name="Xin Z."/>
            <person name="Dong F.G."/>
            <person name="Ni X.M."/>
            <person name="Zheng M.G."/>
            <person name="Chun Y."/>
            <person name="Qian W.X."/>
        </authorList>
    </citation>
    <scope>NUCLEOTIDE SEQUENCE</scope>
    <source>
        <strain evidence="2">VB142</strain>
    </source>
</reference>
<evidence type="ECO:0000256" key="1">
    <source>
        <dbReference type="SAM" id="MobiDB-lite"/>
    </source>
</evidence>
<feature type="compositionally biased region" description="Basic and acidic residues" evidence="1">
    <location>
        <begin position="68"/>
        <end position="80"/>
    </location>
</feature>
<organism evidence="2">
    <name type="scientific">Deinococcus sp. VB142</name>
    <dbReference type="NCBI Taxonomy" id="3112952"/>
    <lineage>
        <taxon>Bacteria</taxon>
        <taxon>Thermotogati</taxon>
        <taxon>Deinococcota</taxon>
        <taxon>Deinococci</taxon>
        <taxon>Deinococcales</taxon>
        <taxon>Deinococcaceae</taxon>
        <taxon>Deinococcus</taxon>
    </lineage>
</organism>
<sequence length="102" mass="11554">MTNASFSSEVLPELRAQATTPAPEQRLVRYALICAWLTARCEKARRQERYARAMEGCLWATLGSLDRTREGRPADDEPQHARRATQRCLSLALQSGQQRHDA</sequence>